<name>A0A839S475_9PSEU</name>
<accession>A0A839S475</accession>
<sequence>MTNPYGHQQGYGQPPSGGMPAQQPGQFGQPPQGQPQPYGQQPYGQPYGQQPYGQFGQQPGQFGQPYGQPGMGQPGMGQEIKDYFGWAIGCIFLFWPLAIFAIIKSNEVKSNVRMGNLPAAQEASNSTKTMCMIATIIGAIGWAITIIMVIISIVTVDSYVGTYGY</sequence>
<evidence type="ECO:0000256" key="1">
    <source>
        <dbReference type="ARBA" id="ARBA00004370"/>
    </source>
</evidence>
<feature type="transmembrane region" description="Helical" evidence="6">
    <location>
        <begin position="83"/>
        <end position="103"/>
    </location>
</feature>
<keyword evidence="8" id="KW-1185">Reference proteome</keyword>
<dbReference type="EMBL" id="JACHWU010000002">
    <property type="protein sequence ID" value="MBB3051487.1"/>
    <property type="molecule type" value="Genomic_DNA"/>
</dbReference>
<dbReference type="RefSeq" id="WP_183653458.1">
    <property type="nucleotide sequence ID" value="NZ_JACHWU010000002.1"/>
</dbReference>
<comment type="caution">
    <text evidence="7">The sequence shown here is derived from an EMBL/GenBank/DDBJ whole genome shotgun (WGS) entry which is preliminary data.</text>
</comment>
<keyword evidence="4 6" id="KW-0472">Membrane</keyword>
<evidence type="ECO:0000256" key="3">
    <source>
        <dbReference type="ARBA" id="ARBA00022989"/>
    </source>
</evidence>
<feature type="region of interest" description="Disordered" evidence="5">
    <location>
        <begin position="1"/>
        <end position="71"/>
    </location>
</feature>
<dbReference type="Pfam" id="PF04505">
    <property type="entry name" value="CD225"/>
    <property type="match status" value="1"/>
</dbReference>
<protein>
    <submittedName>
        <fullName evidence="7">Preprotein translocase subunit Sss1</fullName>
    </submittedName>
</protein>
<evidence type="ECO:0000256" key="4">
    <source>
        <dbReference type="ARBA" id="ARBA00023136"/>
    </source>
</evidence>
<keyword evidence="3 6" id="KW-1133">Transmembrane helix</keyword>
<dbReference type="InterPro" id="IPR007593">
    <property type="entry name" value="CD225/Dispanin_fam"/>
</dbReference>
<dbReference type="SUPFAM" id="SSF81995">
    <property type="entry name" value="beta-sandwich domain of Sec23/24"/>
    <property type="match status" value="1"/>
</dbReference>
<evidence type="ECO:0000313" key="7">
    <source>
        <dbReference type="EMBL" id="MBB3051487.1"/>
    </source>
</evidence>
<gene>
    <name evidence="7" type="ORF">FHS23_002510</name>
</gene>
<evidence type="ECO:0000256" key="6">
    <source>
        <dbReference type="SAM" id="Phobius"/>
    </source>
</evidence>
<feature type="transmembrane region" description="Helical" evidence="6">
    <location>
        <begin position="131"/>
        <end position="156"/>
    </location>
</feature>
<reference evidence="7 8" key="1">
    <citation type="submission" date="2020-08" db="EMBL/GenBank/DDBJ databases">
        <title>Genomic Encyclopedia of Type Strains, Phase III (KMG-III): the genomes of soil and plant-associated and newly described type strains.</title>
        <authorList>
            <person name="Whitman W."/>
        </authorList>
    </citation>
    <scope>NUCLEOTIDE SEQUENCE [LARGE SCALE GENOMIC DNA]</scope>
    <source>
        <strain evidence="7 8">CECT 8577</strain>
    </source>
</reference>
<keyword evidence="2 6" id="KW-0812">Transmembrane</keyword>
<dbReference type="PANTHER" id="PTHR14948">
    <property type="entry name" value="NG5"/>
    <property type="match status" value="1"/>
</dbReference>
<comment type="subcellular location">
    <subcellularLocation>
        <location evidence="1">Membrane</location>
    </subcellularLocation>
</comment>
<organism evidence="7 8">
    <name type="scientific">Prauserella isguenensis</name>
    <dbReference type="NCBI Taxonomy" id="1470180"/>
    <lineage>
        <taxon>Bacteria</taxon>
        <taxon>Bacillati</taxon>
        <taxon>Actinomycetota</taxon>
        <taxon>Actinomycetes</taxon>
        <taxon>Pseudonocardiales</taxon>
        <taxon>Pseudonocardiaceae</taxon>
        <taxon>Prauserella</taxon>
    </lineage>
</organism>
<evidence type="ECO:0000256" key="5">
    <source>
        <dbReference type="SAM" id="MobiDB-lite"/>
    </source>
</evidence>
<evidence type="ECO:0000256" key="2">
    <source>
        <dbReference type="ARBA" id="ARBA00022692"/>
    </source>
</evidence>
<dbReference type="Proteomes" id="UP000550714">
    <property type="component" value="Unassembled WGS sequence"/>
</dbReference>
<evidence type="ECO:0000313" key="8">
    <source>
        <dbReference type="Proteomes" id="UP000550714"/>
    </source>
</evidence>
<dbReference type="PANTHER" id="PTHR14948:SF25">
    <property type="entry name" value="DUF4190 DOMAIN-CONTAINING PROTEIN"/>
    <property type="match status" value="1"/>
</dbReference>
<proteinExistence type="predicted"/>
<dbReference type="InterPro" id="IPR051423">
    <property type="entry name" value="CD225/Dispanin"/>
</dbReference>
<dbReference type="AlphaFoldDB" id="A0A839S475"/>
<dbReference type="GO" id="GO:0016020">
    <property type="term" value="C:membrane"/>
    <property type="evidence" value="ECO:0007669"/>
    <property type="project" value="UniProtKB-SubCell"/>
</dbReference>
<feature type="compositionally biased region" description="Low complexity" evidence="5">
    <location>
        <begin position="18"/>
        <end position="68"/>
    </location>
</feature>